<feature type="region of interest" description="Disordered" evidence="1">
    <location>
        <begin position="571"/>
        <end position="603"/>
    </location>
</feature>
<protein>
    <submittedName>
        <fullName evidence="2">Uncharacterized protein</fullName>
    </submittedName>
</protein>
<dbReference type="EMBL" id="LT853885">
    <property type="protein sequence ID" value="SMR01398.1"/>
    <property type="molecule type" value="Genomic_DNA"/>
</dbReference>
<feature type="compositionally biased region" description="Low complexity" evidence="1">
    <location>
        <begin position="82"/>
        <end position="92"/>
    </location>
</feature>
<proteinExistence type="predicted"/>
<dbReference type="AlphaFoldDB" id="A0A1Y6HD29"/>
<feature type="compositionally biased region" description="Basic residues" evidence="1">
    <location>
        <begin position="1"/>
        <end position="12"/>
    </location>
</feature>
<feature type="compositionally biased region" description="Low complexity" evidence="1">
    <location>
        <begin position="24"/>
        <end position="46"/>
    </location>
</feature>
<dbReference type="RefSeq" id="WP_145954029.1">
    <property type="nucleotide sequence ID" value="NZ_CP016830.1"/>
</dbReference>
<feature type="region of interest" description="Disordered" evidence="1">
    <location>
        <begin position="823"/>
        <end position="843"/>
    </location>
</feature>
<gene>
    <name evidence="2" type="ORF">PD5205_00074</name>
</gene>
<evidence type="ECO:0000256" key="1">
    <source>
        <dbReference type="SAM" id="MobiDB-lite"/>
    </source>
</evidence>
<feature type="compositionally biased region" description="Low complexity" evidence="1">
    <location>
        <begin position="582"/>
        <end position="594"/>
    </location>
</feature>
<organism evidence="2 3">
    <name type="scientific">Xanthomonas fragariae</name>
    <dbReference type="NCBI Taxonomy" id="48664"/>
    <lineage>
        <taxon>Bacteria</taxon>
        <taxon>Pseudomonadati</taxon>
        <taxon>Pseudomonadota</taxon>
        <taxon>Gammaproteobacteria</taxon>
        <taxon>Lysobacterales</taxon>
        <taxon>Lysobacteraceae</taxon>
        <taxon>Xanthomonas</taxon>
    </lineage>
</organism>
<feature type="region of interest" description="Disordered" evidence="1">
    <location>
        <begin position="134"/>
        <end position="160"/>
    </location>
</feature>
<evidence type="ECO:0000313" key="3">
    <source>
        <dbReference type="Proteomes" id="UP000195953"/>
    </source>
</evidence>
<feature type="region of interest" description="Disordered" evidence="1">
    <location>
        <begin position="1"/>
        <end position="122"/>
    </location>
</feature>
<dbReference type="eggNOG" id="COG5160">
    <property type="taxonomic scope" value="Bacteria"/>
</dbReference>
<feature type="compositionally biased region" description="Polar residues" evidence="1">
    <location>
        <begin position="13"/>
        <end position="22"/>
    </location>
</feature>
<feature type="region of interest" description="Disordered" evidence="1">
    <location>
        <begin position="662"/>
        <end position="684"/>
    </location>
</feature>
<accession>A0A1Y6HD29</accession>
<sequence>MVRPKSSNRRTHAQSTYQSVPEQATGRPASPGAAPAGMASSSAPFGVLGELTARPNKRRRTEVSAARSAPGLGAHPARNRTSIPSPSSALPDDSPPPSRPLHHSPLWRADAPESQEATAQQPAFEDAAIHEERPAPVDCSSTFGRKRKVPIPRGTGSSDADLSYSADKELIAGFLDGAEKGGSNVNTAKKYSFLLISFSAWLKQQKKGGLKDRLSQDELTRDAEEFQRQTGRTNVTVALTHLRSVESHGTVTISTLPRHLTPAGDAQLINDASSAISRRYLTELRAFSEWLHAAHKEGLCAPGRLDSQSLEGDANTFLIEKERLSVYTVFLALRKLRAFCRGERPAVQSNVRSNKREISDVDRQLKEQYQYALSIAFSASGPEKKYANGETYSGKMAGSMHTFSAWLKAKKKASMATRLHAPTLDEDFNLFKDAKYPRDTRAIGNMLTQVREMYPSDVQSPDQANKRQAHDLDRQLSEQFKAALLAPGRETTSIKREKYADMLSAHVRHFSAWLHNNDKAPMASRLHEPMLDDDLNLYIRGKTLGYKSVLRHMLMQVRQVCPSNVQLPDLGSTAEPSGSACSSLLPSTLPSGLPQAPENVLTPDTPAERVAEPSLPAQPEASSPISEFDWDALDEVDGFQPPPQSDLDFETLADELMAPSWSVQPEASSSTFPVDSDAPHQASGLPQAYESSWTLETLAEELLGPSWSAQPEASSSTFPVDSDALHQADGLPQTHESSWTLETLEKELLGPSWSAQLETSSSTFPVDSDTVHQAGGLPQADESSWDFEKLVEEEMGPSWSAQSGASIYDFAFDWNALHPENAVPHRTTAMPQASLPTFDEDDT</sequence>
<dbReference type="Proteomes" id="UP000195953">
    <property type="component" value="Chromosome 1"/>
</dbReference>
<evidence type="ECO:0000313" key="2">
    <source>
        <dbReference type="EMBL" id="SMR01398.1"/>
    </source>
</evidence>
<reference evidence="2 3" key="1">
    <citation type="submission" date="2017-05" db="EMBL/GenBank/DDBJ databases">
        <authorList>
            <person name="Song R."/>
            <person name="Chenine A.L."/>
            <person name="Ruprecht R.M."/>
        </authorList>
    </citation>
    <scope>NUCLEOTIDE SEQUENCE [LARGE SCALE GENOMIC DNA]</scope>
    <source>
        <strain evidence="2">PD5205</strain>
    </source>
</reference>
<feature type="compositionally biased region" description="Polar residues" evidence="1">
    <location>
        <begin position="662"/>
        <end position="673"/>
    </location>
</feature>
<name>A0A1Y6HD29_9XANT</name>